<keyword evidence="4" id="KW-1185">Reference proteome</keyword>
<evidence type="ECO:0000259" key="2">
    <source>
        <dbReference type="Pfam" id="PF13290"/>
    </source>
</evidence>
<dbReference type="PROSITE" id="PS51257">
    <property type="entry name" value="PROKAR_LIPOPROTEIN"/>
    <property type="match status" value="1"/>
</dbReference>
<name>A0A840SIZ8_9SPIR</name>
<evidence type="ECO:0000256" key="1">
    <source>
        <dbReference type="SAM" id="SignalP"/>
    </source>
</evidence>
<dbReference type="InterPro" id="IPR013783">
    <property type="entry name" value="Ig-like_fold"/>
</dbReference>
<evidence type="ECO:0000313" key="4">
    <source>
        <dbReference type="Proteomes" id="UP000578697"/>
    </source>
</evidence>
<protein>
    <recommendedName>
        <fullName evidence="2">GH29D-like beta-sandwich domain-containing protein</fullName>
    </recommendedName>
</protein>
<dbReference type="Proteomes" id="UP000578697">
    <property type="component" value="Unassembled WGS sequence"/>
</dbReference>
<gene>
    <name evidence="3" type="ORF">HNP77_002255</name>
</gene>
<keyword evidence="1" id="KW-0732">Signal</keyword>
<dbReference type="Gene3D" id="2.60.40.10">
    <property type="entry name" value="Immunoglobulins"/>
    <property type="match status" value="1"/>
</dbReference>
<organism evidence="3 4">
    <name type="scientific">Treponema rectale</name>
    <dbReference type="NCBI Taxonomy" id="744512"/>
    <lineage>
        <taxon>Bacteria</taxon>
        <taxon>Pseudomonadati</taxon>
        <taxon>Spirochaetota</taxon>
        <taxon>Spirochaetia</taxon>
        <taxon>Spirochaetales</taxon>
        <taxon>Treponemataceae</taxon>
        <taxon>Treponema</taxon>
    </lineage>
</organism>
<dbReference type="InterPro" id="IPR059177">
    <property type="entry name" value="GH29D-like_dom"/>
</dbReference>
<feature type="domain" description="GH29D-like beta-sandwich" evidence="2">
    <location>
        <begin position="44"/>
        <end position="108"/>
    </location>
</feature>
<accession>A0A840SIZ8</accession>
<evidence type="ECO:0000313" key="3">
    <source>
        <dbReference type="EMBL" id="MBB5219866.1"/>
    </source>
</evidence>
<comment type="caution">
    <text evidence="3">The sequence shown here is derived from an EMBL/GenBank/DDBJ whole genome shotgun (WGS) entry which is preliminary data.</text>
</comment>
<reference evidence="3 4" key="1">
    <citation type="submission" date="2020-08" db="EMBL/GenBank/DDBJ databases">
        <title>Genomic Encyclopedia of Type Strains, Phase IV (KMG-IV): sequencing the most valuable type-strain genomes for metagenomic binning, comparative biology and taxonomic classification.</title>
        <authorList>
            <person name="Goeker M."/>
        </authorList>
    </citation>
    <scope>NUCLEOTIDE SEQUENCE [LARGE SCALE GENOMIC DNA]</scope>
    <source>
        <strain evidence="3 4">DSM 103679</strain>
    </source>
</reference>
<dbReference type="RefSeq" id="WP_184653389.1">
    <property type="nucleotide sequence ID" value="NZ_JACHFR010000004.1"/>
</dbReference>
<sequence>MKSILKKIAGVAVAAVLALGMFSCSNGNDDPVKETVATPAFSVASGVVDSGTKVTITCATEGAKIYYTTDGTEPTASSTEYTAAISVTETVTVKAIAVKDGMNDSAVASVSYTIKGTVATPAFSVASGAVDSGTKVTIICATEGAKIYYTTDGTEPTAASTEYTAAISVTEVVTVKAIAVKDGMYDSAVASASYLIIPTKATCVPGDFVLKDGTMLPKDITLTETQKSNVAAVIVRAATDDKPALGVGIVHNRSGLVWCTYSAAGYETDITALQGDKTSGYIDGSDGWEKLKAACSDAENNPENYPVWNYSLTYAETNGLTGDLATGWYLPTVAELYTIYQNKTAVDASLSKAGGSQFGTSVYWSCCQHPSGSFMARKLNFDNGNVGEEDKSDGRYYVCSVRAFN</sequence>
<dbReference type="EMBL" id="JACHFR010000004">
    <property type="protein sequence ID" value="MBB5219866.1"/>
    <property type="molecule type" value="Genomic_DNA"/>
</dbReference>
<dbReference type="AlphaFoldDB" id="A0A840SIZ8"/>
<proteinExistence type="predicted"/>
<feature type="chain" id="PRO_5032975738" description="GH29D-like beta-sandwich domain-containing protein" evidence="1">
    <location>
        <begin position="28"/>
        <end position="405"/>
    </location>
</feature>
<feature type="signal peptide" evidence="1">
    <location>
        <begin position="1"/>
        <end position="27"/>
    </location>
</feature>
<dbReference type="Pfam" id="PF13290">
    <property type="entry name" value="CHB_HEX_C_1"/>
    <property type="match status" value="2"/>
</dbReference>
<feature type="domain" description="GH29D-like beta-sandwich" evidence="2">
    <location>
        <begin position="126"/>
        <end position="190"/>
    </location>
</feature>